<proteinExistence type="inferred from homology"/>
<comment type="catalytic activity">
    <reaction evidence="3">
        <text>5-enolpyruvoyl-6-hydroxy-2-succinyl-cyclohex-3-ene-1-carboxylate = (1R,6R)-6-hydroxy-2-succinyl-cyclohexa-2,4-diene-1-carboxylate + pyruvate</text>
        <dbReference type="Rhea" id="RHEA:25597"/>
        <dbReference type="ChEBI" id="CHEBI:15361"/>
        <dbReference type="ChEBI" id="CHEBI:58689"/>
        <dbReference type="ChEBI" id="CHEBI:58818"/>
        <dbReference type="EC" id="4.2.99.20"/>
    </reaction>
</comment>
<dbReference type="Proteomes" id="UP000679247">
    <property type="component" value="Chromosome"/>
</dbReference>
<dbReference type="RefSeq" id="WP_214475530.1">
    <property type="nucleotide sequence ID" value="NZ_CANKUS010000023.1"/>
</dbReference>
<organism evidence="5 6">
    <name type="scientific">Cytobacillus gottheilii</name>
    <dbReference type="NCBI Taxonomy" id="859144"/>
    <lineage>
        <taxon>Bacteria</taxon>
        <taxon>Bacillati</taxon>
        <taxon>Bacillota</taxon>
        <taxon>Bacilli</taxon>
        <taxon>Bacillales</taxon>
        <taxon>Bacillaceae</taxon>
        <taxon>Cytobacillus</taxon>
    </lineage>
</organism>
<comment type="subunit">
    <text evidence="3">Monomer.</text>
</comment>
<comment type="pathway">
    <text evidence="3">Quinol/quinone metabolism; 1,4-dihydroxy-2-naphthoate biosynthesis; 1,4-dihydroxy-2-naphthoate from chorismate: step 3/7.</text>
</comment>
<keyword evidence="2 3" id="KW-0456">Lyase</keyword>
<dbReference type="InterPro" id="IPR029058">
    <property type="entry name" value="AB_hydrolase_fold"/>
</dbReference>
<dbReference type="GO" id="GO:0070205">
    <property type="term" value="F:2-succinyl-6-hydroxy-2,4-cyclohexadiene-1-carboxylate synthase activity"/>
    <property type="evidence" value="ECO:0007669"/>
    <property type="project" value="UniProtKB-EC"/>
</dbReference>
<evidence type="ECO:0000313" key="5">
    <source>
        <dbReference type="EMBL" id="QVY60808.1"/>
    </source>
</evidence>
<keyword evidence="1 3" id="KW-0474">Menaquinone biosynthesis</keyword>
<dbReference type="EMBL" id="CP071709">
    <property type="protein sequence ID" value="QVY60808.1"/>
    <property type="molecule type" value="Genomic_DNA"/>
</dbReference>
<dbReference type="Pfam" id="PF00561">
    <property type="entry name" value="Abhydrolase_1"/>
    <property type="match status" value="1"/>
</dbReference>
<keyword evidence="6" id="KW-1185">Reference proteome</keyword>
<evidence type="ECO:0000313" key="6">
    <source>
        <dbReference type="Proteomes" id="UP000679247"/>
    </source>
</evidence>
<reference evidence="5 6" key="1">
    <citation type="submission" date="2021-03" db="EMBL/GenBank/DDBJ databases">
        <title>The first data on the complete genome of the tetrodotoxin-producing bacterium.</title>
        <authorList>
            <person name="Melnikova D.I."/>
            <person name="Nijland R."/>
            <person name="Magarlamov T.Y."/>
        </authorList>
    </citation>
    <scope>NUCLEOTIDE SEQUENCE [LARGE SCALE GENOMIC DNA]</scope>
    <source>
        <strain evidence="5 6">1839</strain>
    </source>
</reference>
<accession>A0ABX8F8R5</accession>
<gene>
    <name evidence="3 5" type="primary">menH</name>
    <name evidence="5" type="ORF">J1899_17650</name>
</gene>
<dbReference type="InterPro" id="IPR022485">
    <property type="entry name" value="SHCHC_synthase_MenH"/>
</dbReference>
<dbReference type="EC" id="4.2.99.20" evidence="3"/>
<name>A0ABX8F8R5_9BACI</name>
<dbReference type="InterPro" id="IPR000073">
    <property type="entry name" value="AB_hydrolase_1"/>
</dbReference>
<evidence type="ECO:0000256" key="3">
    <source>
        <dbReference type="HAMAP-Rule" id="MF_01660"/>
    </source>
</evidence>
<dbReference type="PANTHER" id="PTHR42916">
    <property type="entry name" value="2-SUCCINYL-5-ENOLPYRUVYL-6-HYDROXY-3-CYCLOHEXENE-1-CARBOXYLATE SYNTHASE"/>
    <property type="match status" value="1"/>
</dbReference>
<evidence type="ECO:0000256" key="1">
    <source>
        <dbReference type="ARBA" id="ARBA00022428"/>
    </source>
</evidence>
<feature type="domain" description="AB hydrolase-1" evidence="4">
    <location>
        <begin position="19"/>
        <end position="255"/>
    </location>
</feature>
<dbReference type="Gene3D" id="3.40.50.1820">
    <property type="entry name" value="alpha/beta hydrolase"/>
    <property type="match status" value="1"/>
</dbReference>
<evidence type="ECO:0000256" key="2">
    <source>
        <dbReference type="ARBA" id="ARBA00023239"/>
    </source>
</evidence>
<dbReference type="PANTHER" id="PTHR42916:SF1">
    <property type="entry name" value="PROTEIN PHYLLO, CHLOROPLASTIC"/>
    <property type="match status" value="1"/>
</dbReference>
<comment type="similarity">
    <text evidence="3">Belongs to the AB hydrolase superfamily. MenH family.</text>
</comment>
<evidence type="ECO:0000259" key="4">
    <source>
        <dbReference type="Pfam" id="PF00561"/>
    </source>
</evidence>
<dbReference type="PRINTS" id="PR00111">
    <property type="entry name" value="ABHYDROLASE"/>
</dbReference>
<sequence length="272" mass="31130">MNFVIDGIRYHVDCWGKGKPLVLLHGFTGNSTGWRELHPFWASNRSVFAVDIIGHGQTESPDDVSFYSVEKAAEHLKELFQHLNISKADVLGYSMGGRLALTFALKHQHLVDRLILESATPGLRTEDERIIRRANDLKLAHMILEKGVFHFVNYWENIPMFDSQKALPMDKRNRIREQRLHNDPKGLSNSLMGMGTGSQPSWWEDLAKLSLNVLLMTGELDKKFCEIADRMTASLPNCEWQKVKNCGHAIHVEKPEKFGTIVEEFLFSRMNK</sequence>
<dbReference type="NCBIfam" id="TIGR03695">
    <property type="entry name" value="menH_SHCHC"/>
    <property type="match status" value="1"/>
</dbReference>
<dbReference type="SUPFAM" id="SSF53474">
    <property type="entry name" value="alpha/beta-Hydrolases"/>
    <property type="match status" value="1"/>
</dbReference>
<comment type="function">
    <text evidence="3">Catalyzes a proton abstraction reaction that results in 2,5-elimination of pyruvate from 2-succinyl-5-enolpyruvyl-6-hydroxy-3-cyclohexene-1-carboxylate (SEPHCHC) and the formation of 2-succinyl-6-hydroxy-2,4-cyclohexadiene-1-carboxylate (SHCHC).</text>
</comment>
<protein>
    <recommendedName>
        <fullName evidence="3">Putative 2-succinyl-6-hydroxy-2,4-cyclohexadiene-1-carboxylate synthase</fullName>
        <shortName evidence="3">SHCHC synthase</shortName>
        <ecNumber evidence="3">4.2.99.20</ecNumber>
    </recommendedName>
</protein>
<comment type="pathway">
    <text evidence="3">Quinol/quinone metabolism; menaquinone biosynthesis.</text>
</comment>
<dbReference type="HAMAP" id="MF_01660">
    <property type="entry name" value="MenH"/>
    <property type="match status" value="1"/>
</dbReference>